<keyword evidence="1" id="KW-0472">Membrane</keyword>
<dbReference type="OrthoDB" id="4954380at2"/>
<keyword evidence="3" id="KW-1185">Reference proteome</keyword>
<dbReference type="EMBL" id="FQUL01000020">
    <property type="protein sequence ID" value="SHE73603.1"/>
    <property type="molecule type" value="Genomic_DNA"/>
</dbReference>
<name>A0A1M4VXN0_9ACTN</name>
<feature type="transmembrane region" description="Helical" evidence="1">
    <location>
        <begin position="136"/>
        <end position="157"/>
    </location>
</feature>
<feature type="transmembrane region" description="Helical" evidence="1">
    <location>
        <begin position="20"/>
        <end position="41"/>
    </location>
</feature>
<feature type="transmembrane region" description="Helical" evidence="1">
    <location>
        <begin position="104"/>
        <end position="124"/>
    </location>
</feature>
<evidence type="ECO:0000313" key="3">
    <source>
        <dbReference type="Proteomes" id="UP000184295"/>
    </source>
</evidence>
<proteinExistence type="predicted"/>
<gene>
    <name evidence="2" type="ORF">SAMN02745225_01464</name>
</gene>
<evidence type="ECO:0000313" key="2">
    <source>
        <dbReference type="EMBL" id="SHE73603.1"/>
    </source>
</evidence>
<dbReference type="AlphaFoldDB" id="A0A1M4VXN0"/>
<dbReference type="STRING" id="1121881.SAMN02745225_01464"/>
<reference evidence="3" key="1">
    <citation type="submission" date="2016-11" db="EMBL/GenBank/DDBJ databases">
        <authorList>
            <person name="Varghese N."/>
            <person name="Submissions S."/>
        </authorList>
    </citation>
    <scope>NUCLEOTIDE SEQUENCE [LARGE SCALE GENOMIC DNA]</scope>
    <source>
        <strain evidence="3">DSM 19514</strain>
    </source>
</reference>
<evidence type="ECO:0000256" key="1">
    <source>
        <dbReference type="SAM" id="Phobius"/>
    </source>
</evidence>
<dbReference type="Proteomes" id="UP000184295">
    <property type="component" value="Unassembled WGS sequence"/>
</dbReference>
<dbReference type="RefSeq" id="WP_072790668.1">
    <property type="nucleotide sequence ID" value="NZ_FQUL01000020.1"/>
</dbReference>
<keyword evidence="1" id="KW-1133">Transmembrane helix</keyword>
<organism evidence="2 3">
    <name type="scientific">Ferrithrix thermotolerans DSM 19514</name>
    <dbReference type="NCBI Taxonomy" id="1121881"/>
    <lineage>
        <taxon>Bacteria</taxon>
        <taxon>Bacillati</taxon>
        <taxon>Actinomycetota</taxon>
        <taxon>Acidimicrobiia</taxon>
        <taxon>Acidimicrobiales</taxon>
        <taxon>Acidimicrobiaceae</taxon>
        <taxon>Ferrithrix</taxon>
    </lineage>
</organism>
<sequence length="167" mass="18188">MIEGSLKSDKVMRAYGKTVVSAVVIAFVLSVQFLAGIWMNLYDNIPKDHPGYNDNNYLGASYDIVKWGLSSGITALQLHIVLASILAVSVVYLQIVVGPTNSKVLIVSALVAISFFFLASLYGLTYLDNYQRSASLLMAVGFLGFTLTDVFVLAYALRLRGVPREAV</sequence>
<feature type="transmembrane region" description="Helical" evidence="1">
    <location>
        <begin position="76"/>
        <end position="97"/>
    </location>
</feature>
<keyword evidence="1" id="KW-0812">Transmembrane</keyword>
<protein>
    <submittedName>
        <fullName evidence="2">Uncharacterized protein</fullName>
    </submittedName>
</protein>
<accession>A0A1M4VXN0</accession>